<accession>A0ABR9AJW4</accession>
<keyword evidence="3" id="KW-1185">Reference proteome</keyword>
<dbReference type="SUPFAM" id="SSF53649">
    <property type="entry name" value="Alkaline phosphatase-like"/>
    <property type="match status" value="1"/>
</dbReference>
<dbReference type="InterPro" id="IPR017850">
    <property type="entry name" value="Alkaline_phosphatase_core_sf"/>
</dbReference>
<evidence type="ECO:0000256" key="1">
    <source>
        <dbReference type="SAM" id="SignalP"/>
    </source>
</evidence>
<dbReference type="Gene3D" id="3.40.720.10">
    <property type="entry name" value="Alkaline Phosphatase, subunit A"/>
    <property type="match status" value="1"/>
</dbReference>
<name>A0ABR9AJW4_9BACT</name>
<dbReference type="Proteomes" id="UP000647133">
    <property type="component" value="Unassembled WGS sequence"/>
</dbReference>
<dbReference type="RefSeq" id="WP_192009937.1">
    <property type="nucleotide sequence ID" value="NZ_JACYTQ010000003.1"/>
</dbReference>
<dbReference type="InterPro" id="IPR002591">
    <property type="entry name" value="Phosphodiest/P_Trfase"/>
</dbReference>
<evidence type="ECO:0000313" key="2">
    <source>
        <dbReference type="EMBL" id="MBD8489046.1"/>
    </source>
</evidence>
<reference evidence="2 3" key="1">
    <citation type="submission" date="2020-09" db="EMBL/GenBank/DDBJ databases">
        <title>Echinicola sp. CAU 1574 isolated from sand of Sido Beach.</title>
        <authorList>
            <person name="Kim W."/>
        </authorList>
    </citation>
    <scope>NUCLEOTIDE SEQUENCE [LARGE SCALE GENOMIC DNA]</scope>
    <source>
        <strain evidence="2 3">CAU 1574</strain>
    </source>
</reference>
<dbReference type="Pfam" id="PF01663">
    <property type="entry name" value="Phosphodiest"/>
    <property type="match status" value="1"/>
</dbReference>
<gene>
    <name evidence="2" type="ORF">IFO69_09840</name>
</gene>
<proteinExistence type="predicted"/>
<comment type="caution">
    <text evidence="2">The sequence shown here is derived from an EMBL/GenBank/DDBJ whole genome shotgun (WGS) entry which is preliminary data.</text>
</comment>
<dbReference type="EMBL" id="JACYTQ010000003">
    <property type="protein sequence ID" value="MBD8489046.1"/>
    <property type="molecule type" value="Genomic_DNA"/>
</dbReference>
<keyword evidence="1" id="KW-0732">Signal</keyword>
<dbReference type="PANTHER" id="PTHR10151">
    <property type="entry name" value="ECTONUCLEOTIDE PYROPHOSPHATASE/PHOSPHODIESTERASE"/>
    <property type="match status" value="1"/>
</dbReference>
<feature type="chain" id="PRO_5045165530" evidence="1">
    <location>
        <begin position="21"/>
        <end position="311"/>
    </location>
</feature>
<feature type="signal peptide" evidence="1">
    <location>
        <begin position="1"/>
        <end position="20"/>
    </location>
</feature>
<evidence type="ECO:0000313" key="3">
    <source>
        <dbReference type="Proteomes" id="UP000647133"/>
    </source>
</evidence>
<organism evidence="2 3">
    <name type="scientific">Echinicola arenosa</name>
    <dbReference type="NCBI Taxonomy" id="2774144"/>
    <lineage>
        <taxon>Bacteria</taxon>
        <taxon>Pseudomonadati</taxon>
        <taxon>Bacteroidota</taxon>
        <taxon>Cytophagia</taxon>
        <taxon>Cytophagales</taxon>
        <taxon>Cyclobacteriaceae</taxon>
        <taxon>Echinicola</taxon>
    </lineage>
</organism>
<dbReference type="PANTHER" id="PTHR10151:SF120">
    <property type="entry name" value="BIS(5'-ADENOSYL)-TRIPHOSPHATASE"/>
    <property type="match status" value="1"/>
</dbReference>
<sequence length="311" mass="34734">MKRFLGLLGFLFVVSLNAHAQKTKKVLFIGTDGTRGEVLRSIPTPNLDLLTKKAIFSYDAINNGITISGPGWSNLFTGVGESKHGVIDNSFKNNQLRDHPDFLTVIKEQFSDAQTAAFYTWIPVGIILDKTDLRVEKKYSQNGDAYVHQAAIDFIKHEPADATVVYYGDVDIAGHDHGFYEDVPQYYEEIVQFDRYVGDLMDAIAARTTRSEEEWLILLSTDHGGHKTGHGGITLQERNIFVIVAGDNVTKREIKPKHPGVLEQDAPLALEDLAKYGYDQVPTQLDIVATIFDFLQIDSEKYGLEGKSLLK</sequence>
<protein>
    <submittedName>
        <fullName evidence="2">Alkaline phosphatase family protein</fullName>
    </submittedName>
</protein>